<dbReference type="OrthoDB" id="7348799at2"/>
<feature type="transmembrane region" description="Helical" evidence="1">
    <location>
        <begin position="104"/>
        <end position="121"/>
    </location>
</feature>
<feature type="domain" description="Phosphatidic acid phosphatase type 2/haloperoxidase" evidence="2">
    <location>
        <begin position="105"/>
        <end position="240"/>
    </location>
</feature>
<name>A0A554WYZ6_9BURK</name>
<dbReference type="Pfam" id="PF01569">
    <property type="entry name" value="PAP2"/>
    <property type="match status" value="1"/>
</dbReference>
<dbReference type="CDD" id="cd03396">
    <property type="entry name" value="PAP2_like_6"/>
    <property type="match status" value="1"/>
</dbReference>
<organism evidence="3 4">
    <name type="scientific">Tepidimonas taiwanensis</name>
    <dbReference type="NCBI Taxonomy" id="307486"/>
    <lineage>
        <taxon>Bacteria</taxon>
        <taxon>Pseudomonadati</taxon>
        <taxon>Pseudomonadota</taxon>
        <taxon>Betaproteobacteria</taxon>
        <taxon>Burkholderiales</taxon>
        <taxon>Tepidimonas</taxon>
    </lineage>
</organism>
<dbReference type="EMBL" id="VJOM01000046">
    <property type="protein sequence ID" value="TSE28796.1"/>
    <property type="molecule type" value="Genomic_DNA"/>
</dbReference>
<dbReference type="RefSeq" id="WP_052231473.1">
    <property type="nucleotide sequence ID" value="NZ_CP083911.1"/>
</dbReference>
<dbReference type="SUPFAM" id="SSF48317">
    <property type="entry name" value="Acid phosphatase/Vanadium-dependent haloperoxidase"/>
    <property type="match status" value="1"/>
</dbReference>
<feature type="transmembrane region" description="Helical" evidence="1">
    <location>
        <begin position="220"/>
        <end position="241"/>
    </location>
</feature>
<keyword evidence="1" id="KW-0472">Membrane</keyword>
<keyword evidence="4" id="KW-1185">Reference proteome</keyword>
<protein>
    <submittedName>
        <fullName evidence="3">PAP2 superfamily protein</fullName>
    </submittedName>
</protein>
<accession>A0A554WYZ6</accession>
<keyword evidence="1" id="KW-1133">Transmembrane helix</keyword>
<dbReference type="Gene3D" id="1.20.144.10">
    <property type="entry name" value="Phosphatidic acid phosphatase type 2/haloperoxidase"/>
    <property type="match status" value="1"/>
</dbReference>
<comment type="caution">
    <text evidence="3">The sequence shown here is derived from an EMBL/GenBank/DDBJ whole genome shotgun (WGS) entry which is preliminary data.</text>
</comment>
<reference evidence="3 4" key="1">
    <citation type="submission" date="2019-07" db="EMBL/GenBank/DDBJ databases">
        <title>Tepidimonas taiwanensis I1-1 draft genome.</title>
        <authorList>
            <person name="Da Costa M.S."/>
            <person name="Froufe H.J.C."/>
            <person name="Egas C."/>
            <person name="Albuquerque L."/>
        </authorList>
    </citation>
    <scope>NUCLEOTIDE SEQUENCE [LARGE SCALE GENOMIC DNA]</scope>
    <source>
        <strain evidence="3 4">I1-1</strain>
    </source>
</reference>
<sequence length="263" mass="29132">MGHEHTATARPFGRGARWWTSPALRLWGALAVLVLAWDASGLDRWVMDRWADATGFGWRHHPWLAHWGHDAARTVVAWLFAGLWGCTVLALVRHGWRDARSRRWLEAALGVTLCLLLIAALKRSSLTSCPWDLARYGGTAQWVSHWAWGVPDGGPGRCFPGGHASAAFGWWPLALAWAPRRRPGAAAWPVAWYLWIGIGLVGLAFGAVQTVRGAHYPSHTLWTAWLCWTAALLHHAAWQWWGHRATTDPAVQATQTSTSTASP</sequence>
<evidence type="ECO:0000313" key="3">
    <source>
        <dbReference type="EMBL" id="TSE28796.1"/>
    </source>
</evidence>
<dbReference type="AlphaFoldDB" id="A0A554WYZ6"/>
<dbReference type="InterPro" id="IPR000326">
    <property type="entry name" value="PAP2/HPO"/>
</dbReference>
<feature type="transmembrane region" description="Helical" evidence="1">
    <location>
        <begin position="190"/>
        <end position="208"/>
    </location>
</feature>
<dbReference type="STRING" id="307486.GCA_000807215_00937"/>
<proteinExistence type="predicted"/>
<feature type="transmembrane region" description="Helical" evidence="1">
    <location>
        <begin position="71"/>
        <end position="92"/>
    </location>
</feature>
<feature type="transmembrane region" description="Helical" evidence="1">
    <location>
        <begin position="18"/>
        <end position="37"/>
    </location>
</feature>
<dbReference type="InterPro" id="IPR036938">
    <property type="entry name" value="PAP2/HPO_sf"/>
</dbReference>
<gene>
    <name evidence="3" type="ORF">Ttaiw_02499</name>
</gene>
<evidence type="ECO:0000313" key="4">
    <source>
        <dbReference type="Proteomes" id="UP000317763"/>
    </source>
</evidence>
<evidence type="ECO:0000256" key="1">
    <source>
        <dbReference type="SAM" id="Phobius"/>
    </source>
</evidence>
<keyword evidence="1" id="KW-0812">Transmembrane</keyword>
<dbReference type="Proteomes" id="UP000317763">
    <property type="component" value="Unassembled WGS sequence"/>
</dbReference>
<evidence type="ECO:0000259" key="2">
    <source>
        <dbReference type="Pfam" id="PF01569"/>
    </source>
</evidence>